<evidence type="ECO:0000313" key="2">
    <source>
        <dbReference type="Proteomes" id="UP000664859"/>
    </source>
</evidence>
<accession>A0A835Z2G6</accession>
<sequence>MPSLQERVFVPRPIHFNIREGTECQAAPGTSCAYYMDRVISSRKDQLQEHVMLNDMYEGMADRIQFKTDGVDTVPIDSQKVYTLEDKQGLQPRGAFMGKETLQKRGIDIGDLAFRIGVLHGLVYAADLNPKDVEIVLTHDDKVAMFDFGMVSEPFDVDTELNYNMYVPDPDDALREDYVAGVKFITKGQYKAFGGRKRASVG</sequence>
<dbReference type="Proteomes" id="UP000664859">
    <property type="component" value="Unassembled WGS sequence"/>
</dbReference>
<comment type="caution">
    <text evidence="1">The sequence shown here is derived from an EMBL/GenBank/DDBJ whole genome shotgun (WGS) entry which is preliminary data.</text>
</comment>
<protein>
    <submittedName>
        <fullName evidence="1">Uncharacterized protein</fullName>
    </submittedName>
</protein>
<proteinExistence type="predicted"/>
<reference evidence="1" key="1">
    <citation type="submission" date="2021-02" db="EMBL/GenBank/DDBJ databases">
        <title>First Annotated Genome of the Yellow-green Alga Tribonema minus.</title>
        <authorList>
            <person name="Mahan K.M."/>
        </authorList>
    </citation>
    <scope>NUCLEOTIDE SEQUENCE</scope>
    <source>
        <strain evidence="1">UTEX B ZZ1240</strain>
    </source>
</reference>
<evidence type="ECO:0000313" key="1">
    <source>
        <dbReference type="EMBL" id="KAG5186021.1"/>
    </source>
</evidence>
<name>A0A835Z2G6_9STRA</name>
<dbReference type="EMBL" id="JAFCMP010000114">
    <property type="protein sequence ID" value="KAG5186021.1"/>
    <property type="molecule type" value="Genomic_DNA"/>
</dbReference>
<gene>
    <name evidence="1" type="ORF">JKP88DRAFT_179722</name>
</gene>
<dbReference type="AlphaFoldDB" id="A0A835Z2G6"/>
<keyword evidence="2" id="KW-1185">Reference proteome</keyword>
<organism evidence="1 2">
    <name type="scientific">Tribonema minus</name>
    <dbReference type="NCBI Taxonomy" id="303371"/>
    <lineage>
        <taxon>Eukaryota</taxon>
        <taxon>Sar</taxon>
        <taxon>Stramenopiles</taxon>
        <taxon>Ochrophyta</taxon>
        <taxon>PX clade</taxon>
        <taxon>Xanthophyceae</taxon>
        <taxon>Tribonematales</taxon>
        <taxon>Tribonemataceae</taxon>
        <taxon>Tribonema</taxon>
    </lineage>
</organism>